<proteinExistence type="predicted"/>
<evidence type="ECO:0000313" key="2">
    <source>
        <dbReference type="Proteomes" id="UP000807025"/>
    </source>
</evidence>
<accession>A0A9P5ZQT3</accession>
<dbReference type="Proteomes" id="UP000807025">
    <property type="component" value="Unassembled WGS sequence"/>
</dbReference>
<dbReference type="EMBL" id="MU154648">
    <property type="protein sequence ID" value="KAF9490171.1"/>
    <property type="molecule type" value="Genomic_DNA"/>
</dbReference>
<sequence>MRPCIPSLFIRQQNVSHPSLWPTDHEAAKPLGRVSLSRVPLCAPLPPYPLTTLLSRESLLGYPGSMPTHSSSLGELSDLDLPVTLPSTFLLTHSPLEPPSNRISHCQVYTFLYARSSGLDLQLQVLHLTLAPFTPPSFIPIRPPERLGPTSRTPVSLRCL</sequence>
<comment type="caution">
    <text evidence="1">The sequence shown here is derived from an EMBL/GenBank/DDBJ whole genome shotgun (WGS) entry which is preliminary data.</text>
</comment>
<keyword evidence="2" id="KW-1185">Reference proteome</keyword>
<gene>
    <name evidence="1" type="ORF">BDN71DRAFT_1511517</name>
</gene>
<reference evidence="1" key="1">
    <citation type="submission" date="2020-11" db="EMBL/GenBank/DDBJ databases">
        <authorList>
            <consortium name="DOE Joint Genome Institute"/>
            <person name="Ahrendt S."/>
            <person name="Riley R."/>
            <person name="Andreopoulos W."/>
            <person name="Labutti K."/>
            <person name="Pangilinan J."/>
            <person name="Ruiz-Duenas F.J."/>
            <person name="Barrasa J.M."/>
            <person name="Sanchez-Garcia M."/>
            <person name="Camarero S."/>
            <person name="Miyauchi S."/>
            <person name="Serrano A."/>
            <person name="Linde D."/>
            <person name="Babiker R."/>
            <person name="Drula E."/>
            <person name="Ayuso-Fernandez I."/>
            <person name="Pacheco R."/>
            <person name="Padilla G."/>
            <person name="Ferreira P."/>
            <person name="Barriuso J."/>
            <person name="Kellner H."/>
            <person name="Castanera R."/>
            <person name="Alfaro M."/>
            <person name="Ramirez L."/>
            <person name="Pisabarro A.G."/>
            <person name="Kuo A."/>
            <person name="Tritt A."/>
            <person name="Lipzen A."/>
            <person name="He G."/>
            <person name="Yan M."/>
            <person name="Ng V."/>
            <person name="Cullen D."/>
            <person name="Martin F."/>
            <person name="Rosso M.-N."/>
            <person name="Henrissat B."/>
            <person name="Hibbett D."/>
            <person name="Martinez A.T."/>
            <person name="Grigoriev I.V."/>
        </authorList>
    </citation>
    <scope>NUCLEOTIDE SEQUENCE</scope>
    <source>
        <strain evidence="1">ATCC 90797</strain>
    </source>
</reference>
<organism evidence="1 2">
    <name type="scientific">Pleurotus eryngii</name>
    <name type="common">Boletus of the steppes</name>
    <dbReference type="NCBI Taxonomy" id="5323"/>
    <lineage>
        <taxon>Eukaryota</taxon>
        <taxon>Fungi</taxon>
        <taxon>Dikarya</taxon>
        <taxon>Basidiomycota</taxon>
        <taxon>Agaricomycotina</taxon>
        <taxon>Agaricomycetes</taxon>
        <taxon>Agaricomycetidae</taxon>
        <taxon>Agaricales</taxon>
        <taxon>Pleurotineae</taxon>
        <taxon>Pleurotaceae</taxon>
        <taxon>Pleurotus</taxon>
    </lineage>
</organism>
<evidence type="ECO:0000313" key="1">
    <source>
        <dbReference type="EMBL" id="KAF9490171.1"/>
    </source>
</evidence>
<name>A0A9P5ZQT3_PLEER</name>
<dbReference type="AlphaFoldDB" id="A0A9P5ZQT3"/>
<protein>
    <submittedName>
        <fullName evidence="1">Uncharacterized protein</fullName>
    </submittedName>
</protein>